<accession>M0DN97</accession>
<feature type="region of interest" description="Disordered" evidence="1">
    <location>
        <begin position="86"/>
        <end position="165"/>
    </location>
</feature>
<evidence type="ECO:0000313" key="2">
    <source>
        <dbReference type="EMBL" id="ELZ36298.1"/>
    </source>
</evidence>
<name>M0DN97_9EURY</name>
<feature type="compositionally biased region" description="Basic and acidic residues" evidence="1">
    <location>
        <begin position="96"/>
        <end position="123"/>
    </location>
</feature>
<comment type="caution">
    <text evidence="2">The sequence shown here is derived from an EMBL/GenBank/DDBJ whole genome shotgun (WGS) entry which is preliminary data.</text>
</comment>
<gene>
    <name evidence="2" type="ORF">C471_15872</name>
</gene>
<dbReference type="AlphaFoldDB" id="M0DN97"/>
<dbReference type="EMBL" id="AOJE01000070">
    <property type="protein sequence ID" value="ELZ36298.1"/>
    <property type="molecule type" value="Genomic_DNA"/>
</dbReference>
<dbReference type="Proteomes" id="UP000011514">
    <property type="component" value="Unassembled WGS sequence"/>
</dbReference>
<keyword evidence="3" id="KW-1185">Reference proteome</keyword>
<reference evidence="2 3" key="1">
    <citation type="journal article" date="2014" name="PLoS Genet.">
        <title>Phylogenetically driven sequencing of extremely halophilic archaea reveals strategies for static and dynamic osmo-response.</title>
        <authorList>
            <person name="Becker E.A."/>
            <person name="Seitzer P.M."/>
            <person name="Tritt A."/>
            <person name="Larsen D."/>
            <person name="Krusor M."/>
            <person name="Yao A.I."/>
            <person name="Wu D."/>
            <person name="Madern D."/>
            <person name="Eisen J.A."/>
            <person name="Darling A.E."/>
            <person name="Facciotti M.T."/>
        </authorList>
    </citation>
    <scope>NUCLEOTIDE SEQUENCE [LARGE SCALE GENOMIC DNA]</scope>
    <source>
        <strain evidence="2 3">DSM 1137</strain>
    </source>
</reference>
<organism evidence="2 3">
    <name type="scientific">Halorubrum saccharovorum DSM 1137</name>
    <dbReference type="NCBI Taxonomy" id="1227484"/>
    <lineage>
        <taxon>Archaea</taxon>
        <taxon>Methanobacteriati</taxon>
        <taxon>Methanobacteriota</taxon>
        <taxon>Stenosarchaea group</taxon>
        <taxon>Halobacteria</taxon>
        <taxon>Halobacteriales</taxon>
        <taxon>Haloferacaceae</taxon>
        <taxon>Halorubrum</taxon>
    </lineage>
</organism>
<protein>
    <submittedName>
        <fullName evidence="2">Uncharacterized protein</fullName>
    </submittedName>
</protein>
<evidence type="ECO:0000313" key="3">
    <source>
        <dbReference type="Proteomes" id="UP000011514"/>
    </source>
</evidence>
<evidence type="ECO:0000256" key="1">
    <source>
        <dbReference type="SAM" id="MobiDB-lite"/>
    </source>
</evidence>
<proteinExistence type="predicted"/>
<sequence length="165" mass="18271">MFNDAGRDLALYSAVHQLWYDVVGDRDDEPGIAAEVDHDVLPWLDAPTPGREWVVKLTSSRWKAGTGTGDDYSAYYKYDLTLRERDEDGDVDDCDPPCRRERLRLSEEEQRPHGDPGDGDDRAGLGSDAEQPGLRRRHGDRGADGAGEEPVLSDAHQAAANHRDG</sequence>